<dbReference type="PANTHER" id="PTHR45785">
    <property type="entry name" value="COMPLEMENT FACTOR H-RELATED"/>
    <property type="match status" value="1"/>
</dbReference>
<feature type="disulfide bond" evidence="4">
    <location>
        <begin position="197"/>
        <end position="240"/>
    </location>
</feature>
<dbReference type="RefSeq" id="XP_014649595.1">
    <property type="nucleotide sequence ID" value="XM_014794109.1"/>
</dbReference>
<dbReference type="InterPro" id="IPR000436">
    <property type="entry name" value="Sushi_SCR_CCP_dom"/>
</dbReference>
<name>A0ABM1DCR4_CERSS</name>
<dbReference type="InterPro" id="IPR035976">
    <property type="entry name" value="Sushi/SCR/CCP_sf"/>
</dbReference>
<evidence type="ECO:0000256" key="3">
    <source>
        <dbReference type="ARBA" id="ARBA00023157"/>
    </source>
</evidence>
<dbReference type="GeneID" id="106800102"/>
<keyword evidence="2" id="KW-0732">Signal</keyword>
<dbReference type="InterPro" id="IPR051503">
    <property type="entry name" value="ComplSys_Reg/VirEntry_Med"/>
</dbReference>
<dbReference type="CDD" id="cd00033">
    <property type="entry name" value="CCP"/>
    <property type="match status" value="2"/>
</dbReference>
<dbReference type="Pfam" id="PF00084">
    <property type="entry name" value="Sushi"/>
    <property type="match status" value="4"/>
</dbReference>
<dbReference type="PROSITE" id="PS50923">
    <property type="entry name" value="SUSHI"/>
    <property type="match status" value="2"/>
</dbReference>
<dbReference type="PANTHER" id="PTHR45785:SF7">
    <property type="entry name" value="COMPLEMENT FACTOR H"/>
    <property type="match status" value="1"/>
</dbReference>
<keyword evidence="1 4" id="KW-0768">Sushi</keyword>
<comment type="caution">
    <text evidence="4">Lacks conserved residue(s) required for the propagation of feature annotation.</text>
</comment>
<dbReference type="SMART" id="SM00032">
    <property type="entry name" value="CCP"/>
    <property type="match status" value="4"/>
</dbReference>
<evidence type="ECO:0000256" key="2">
    <source>
        <dbReference type="ARBA" id="ARBA00022729"/>
    </source>
</evidence>
<feature type="domain" description="Sushi" evidence="5">
    <location>
        <begin position="133"/>
        <end position="190"/>
    </location>
</feature>
<evidence type="ECO:0000256" key="1">
    <source>
        <dbReference type="ARBA" id="ARBA00022659"/>
    </source>
</evidence>
<sequence>MKDLTVTNGADLYKSELLSHWITANEEDLKPQTSQLNIYITTLLGMSKTLLLIHIILTVWVSCAHGQGRTCDFPEIKHGSIYDENRYKQSFPVAMGKYFYYSCDYSFVSPSQSLWTLIMCTEEGWSPAPKCLRQCFFPWVENGHSASSGQTHREGDTVQIVCDSGYSLPNNQSGITCAESGWSSPPRCSHIHSRGKCGPPPPIDNGDLTSFPLPAYAPGSSVEYQCQSLHVLQGNRNIICRNGQWSEPPRCLDACVISEEMMEKHKIELRWSYDKKLYSETGDTVEFTCKHGYRKKTPPETFRTTCREGKMAYPTCG</sequence>
<feature type="domain" description="Sushi" evidence="5">
    <location>
        <begin position="195"/>
        <end position="253"/>
    </location>
</feature>
<accession>A0ABM1DCR4</accession>
<dbReference type="Proteomes" id="UP000694910">
    <property type="component" value="Unplaced"/>
</dbReference>
<proteinExistence type="predicted"/>
<evidence type="ECO:0000256" key="4">
    <source>
        <dbReference type="PROSITE-ProRule" id="PRU00302"/>
    </source>
</evidence>
<evidence type="ECO:0000313" key="6">
    <source>
        <dbReference type="Proteomes" id="UP000694910"/>
    </source>
</evidence>
<organism evidence="6 7">
    <name type="scientific">Ceratotherium simum simum</name>
    <name type="common">Southern white rhinoceros</name>
    <dbReference type="NCBI Taxonomy" id="73337"/>
    <lineage>
        <taxon>Eukaryota</taxon>
        <taxon>Metazoa</taxon>
        <taxon>Chordata</taxon>
        <taxon>Craniata</taxon>
        <taxon>Vertebrata</taxon>
        <taxon>Euteleostomi</taxon>
        <taxon>Mammalia</taxon>
        <taxon>Eutheria</taxon>
        <taxon>Laurasiatheria</taxon>
        <taxon>Perissodactyla</taxon>
        <taxon>Rhinocerotidae</taxon>
        <taxon>Ceratotherium</taxon>
    </lineage>
</organism>
<reference evidence="7" key="1">
    <citation type="submission" date="2025-08" db="UniProtKB">
        <authorList>
            <consortium name="RefSeq"/>
        </authorList>
    </citation>
    <scope>IDENTIFICATION</scope>
</reference>
<evidence type="ECO:0000259" key="5">
    <source>
        <dbReference type="PROSITE" id="PS50923"/>
    </source>
</evidence>
<protein>
    <submittedName>
        <fullName evidence="7">Complement factor H-related protein 2-like</fullName>
    </submittedName>
</protein>
<gene>
    <name evidence="7" type="primary">LOC106800102</name>
</gene>
<keyword evidence="6" id="KW-1185">Reference proteome</keyword>
<evidence type="ECO:0000313" key="7">
    <source>
        <dbReference type="RefSeq" id="XP_014649595.1"/>
    </source>
</evidence>
<dbReference type="Gene3D" id="2.10.70.10">
    <property type="entry name" value="Complement Module, domain 1"/>
    <property type="match status" value="4"/>
</dbReference>
<keyword evidence="3 4" id="KW-1015">Disulfide bond</keyword>
<dbReference type="SUPFAM" id="SSF57535">
    <property type="entry name" value="Complement control module/SCR domain"/>
    <property type="match status" value="4"/>
</dbReference>